<organism evidence="1 2">
    <name type="scientific">Leminorella grimontii</name>
    <dbReference type="NCBI Taxonomy" id="82981"/>
    <lineage>
        <taxon>Bacteria</taxon>
        <taxon>Pseudomonadati</taxon>
        <taxon>Pseudomonadota</taxon>
        <taxon>Gammaproteobacteria</taxon>
        <taxon>Enterobacterales</taxon>
        <taxon>Budviciaceae</taxon>
        <taxon>Leminorella</taxon>
    </lineage>
</organism>
<name>A0AAV5N1Y8_9GAMM</name>
<comment type="caution">
    <text evidence="1">The sequence shown here is derived from an EMBL/GenBank/DDBJ whole genome shotgun (WGS) entry which is preliminary data.</text>
</comment>
<gene>
    <name evidence="1" type="ORF">SOASR030_22480</name>
</gene>
<dbReference type="RefSeq" id="WP_027274534.1">
    <property type="nucleotide sequence ID" value="NZ_BRLH01000004.1"/>
</dbReference>
<keyword evidence="2" id="KW-1185">Reference proteome</keyword>
<accession>A0AAV5N1Y8</accession>
<sequence length="150" mass="17125">MANEVMFPLKECPSFERVLEIIVDGFHSLSLSTQQLTIGVSAKKGLDLSDKLIYIKEHQYGYFCWVSFSYFEPQARDEDDMDSPVIAGVSTRGANELKFSIIIAYVLAKSLEAKVIYDDAYLVQKKEIYPPDELVIFVEKYIKELFSLSC</sequence>
<evidence type="ECO:0000313" key="2">
    <source>
        <dbReference type="Proteomes" id="UP001058124"/>
    </source>
</evidence>
<dbReference type="Proteomes" id="UP001058124">
    <property type="component" value="Unassembled WGS sequence"/>
</dbReference>
<evidence type="ECO:0000313" key="1">
    <source>
        <dbReference type="EMBL" id="GKX56136.1"/>
    </source>
</evidence>
<protein>
    <submittedName>
        <fullName evidence="1">Uncharacterized protein</fullName>
    </submittedName>
</protein>
<reference evidence="1" key="1">
    <citation type="submission" date="2022-06" db="EMBL/GenBank/DDBJ databases">
        <title>Draft genome sequences of Leminorella grimontii str. JCM5902.</title>
        <authorList>
            <person name="Wakabayashi Y."/>
            <person name="Kojima K."/>
        </authorList>
    </citation>
    <scope>NUCLEOTIDE SEQUENCE</scope>
    <source>
        <strain evidence="1">JCM 5902</strain>
    </source>
</reference>
<dbReference type="EMBL" id="BRLH01000004">
    <property type="protein sequence ID" value="GKX56136.1"/>
    <property type="molecule type" value="Genomic_DNA"/>
</dbReference>
<proteinExistence type="predicted"/>
<dbReference type="AlphaFoldDB" id="A0AAV5N1Y8"/>